<sequence>MEKKTSTKHNDHKKISSKEVQEVRFVNECLRLENAELCNKIEHLRRENAELRSTIAEVLKLLSSHRLNIIGDNTAGIDDSHGSKDEQVFSNITPTSVVVIDGLSRTSTRTRPQVPSPLVSGMVSFVVQQQRVYVAAGCGGKKRDQEKGYGVLKNVQRPKSSFAYVVTDPNFRSKYLLDA</sequence>
<dbReference type="Proteomes" id="UP000813462">
    <property type="component" value="Unassembled WGS sequence"/>
</dbReference>
<comment type="caution">
    <text evidence="2">The sequence shown here is derived from an EMBL/GenBank/DDBJ whole genome shotgun (WGS) entry which is preliminary data.</text>
</comment>
<feature type="coiled-coil region" evidence="1">
    <location>
        <begin position="27"/>
        <end position="61"/>
    </location>
</feature>
<keyword evidence="1" id="KW-0175">Coiled coil</keyword>
<gene>
    <name evidence="2" type="ORF">FEM48_Zijuj04G0140100</name>
</gene>
<evidence type="ECO:0000313" key="2">
    <source>
        <dbReference type="EMBL" id="KAH7533525.1"/>
    </source>
</evidence>
<organism evidence="2 3">
    <name type="scientific">Ziziphus jujuba var. spinosa</name>
    <dbReference type="NCBI Taxonomy" id="714518"/>
    <lineage>
        <taxon>Eukaryota</taxon>
        <taxon>Viridiplantae</taxon>
        <taxon>Streptophyta</taxon>
        <taxon>Embryophyta</taxon>
        <taxon>Tracheophyta</taxon>
        <taxon>Spermatophyta</taxon>
        <taxon>Magnoliopsida</taxon>
        <taxon>eudicotyledons</taxon>
        <taxon>Gunneridae</taxon>
        <taxon>Pentapetalae</taxon>
        <taxon>rosids</taxon>
        <taxon>fabids</taxon>
        <taxon>Rosales</taxon>
        <taxon>Rhamnaceae</taxon>
        <taxon>Paliureae</taxon>
        <taxon>Ziziphus</taxon>
    </lineage>
</organism>
<name>A0A978VKA6_ZIZJJ</name>
<accession>A0A978VKA6</accession>
<dbReference type="AlphaFoldDB" id="A0A978VKA6"/>
<dbReference type="EMBL" id="JAEACU010000004">
    <property type="protein sequence ID" value="KAH7533525.1"/>
    <property type="molecule type" value="Genomic_DNA"/>
</dbReference>
<evidence type="ECO:0000256" key="1">
    <source>
        <dbReference type="SAM" id="Coils"/>
    </source>
</evidence>
<evidence type="ECO:0000313" key="3">
    <source>
        <dbReference type="Proteomes" id="UP000813462"/>
    </source>
</evidence>
<protein>
    <submittedName>
        <fullName evidence="2">Uncharacterized protein</fullName>
    </submittedName>
</protein>
<reference evidence="2" key="1">
    <citation type="journal article" date="2021" name="Front. Plant Sci.">
        <title>Chromosome-Scale Genome Assembly for Chinese Sour Jujube and Insights Into Its Genome Evolution and Domestication Signature.</title>
        <authorList>
            <person name="Shen L.-Y."/>
            <person name="Luo H."/>
            <person name="Wang X.-L."/>
            <person name="Wang X.-M."/>
            <person name="Qiu X.-J."/>
            <person name="Liu H."/>
            <person name="Zhou S.-S."/>
            <person name="Jia K.-H."/>
            <person name="Nie S."/>
            <person name="Bao Y.-T."/>
            <person name="Zhang R.-G."/>
            <person name="Yun Q.-Z."/>
            <person name="Chai Y.-H."/>
            <person name="Lu J.-Y."/>
            <person name="Li Y."/>
            <person name="Zhao S.-W."/>
            <person name="Mao J.-F."/>
            <person name="Jia S.-G."/>
            <person name="Mao Y.-M."/>
        </authorList>
    </citation>
    <scope>NUCLEOTIDE SEQUENCE</scope>
    <source>
        <strain evidence="2">AT0</strain>
        <tissue evidence="2">Leaf</tissue>
    </source>
</reference>
<proteinExistence type="predicted"/>